<feature type="transmembrane region" description="Helical" evidence="6">
    <location>
        <begin position="275"/>
        <end position="302"/>
    </location>
</feature>
<accession>A0A4Y9QR51</accession>
<feature type="transmembrane region" description="Helical" evidence="6">
    <location>
        <begin position="43"/>
        <end position="66"/>
    </location>
</feature>
<evidence type="ECO:0000313" key="8">
    <source>
        <dbReference type="Proteomes" id="UP000298127"/>
    </source>
</evidence>
<name>A0A4Y9QR51_9MICO</name>
<keyword evidence="5 6" id="KW-0472">Membrane</keyword>
<evidence type="ECO:0000256" key="1">
    <source>
        <dbReference type="ARBA" id="ARBA00004651"/>
    </source>
</evidence>
<reference evidence="7 8" key="1">
    <citation type="journal article" date="2018" name="J. Microbiol.">
        <title>Leifsonia flava sp. nov., a novel actinobacterium isolated from the rhizosphere of Aquilegia viridiflora.</title>
        <authorList>
            <person name="Cai Y."/>
            <person name="Tao W.Z."/>
            <person name="Ma Y.J."/>
            <person name="Cheng J."/>
            <person name="Zhang M.Y."/>
            <person name="Zhang Y.X."/>
        </authorList>
    </citation>
    <scope>NUCLEOTIDE SEQUENCE [LARGE SCALE GENOMIC DNA]</scope>
    <source>
        <strain evidence="7 8">SYP-B2174</strain>
    </source>
</reference>
<proteinExistence type="predicted"/>
<evidence type="ECO:0000256" key="5">
    <source>
        <dbReference type="ARBA" id="ARBA00023136"/>
    </source>
</evidence>
<organism evidence="7 8">
    <name type="scientific">Orlajensenia leifsoniae</name>
    <dbReference type="NCBI Taxonomy" id="2561933"/>
    <lineage>
        <taxon>Bacteria</taxon>
        <taxon>Bacillati</taxon>
        <taxon>Actinomycetota</taxon>
        <taxon>Actinomycetes</taxon>
        <taxon>Micrococcales</taxon>
        <taxon>Microbacteriaceae</taxon>
        <taxon>Orlajensenia</taxon>
    </lineage>
</organism>
<keyword evidence="4 6" id="KW-1133">Transmembrane helix</keyword>
<evidence type="ECO:0000256" key="2">
    <source>
        <dbReference type="ARBA" id="ARBA00022475"/>
    </source>
</evidence>
<protein>
    <submittedName>
        <fullName evidence="7">YihY/virulence factor BrkB family protein</fullName>
    </submittedName>
</protein>
<keyword evidence="3 6" id="KW-0812">Transmembrane</keyword>
<evidence type="ECO:0000256" key="6">
    <source>
        <dbReference type="SAM" id="Phobius"/>
    </source>
</evidence>
<dbReference type="PANTHER" id="PTHR30213">
    <property type="entry name" value="INNER MEMBRANE PROTEIN YHJD"/>
    <property type="match status" value="1"/>
</dbReference>
<feature type="transmembrane region" description="Helical" evidence="6">
    <location>
        <begin position="240"/>
        <end position="263"/>
    </location>
</feature>
<dbReference type="GO" id="GO:0005886">
    <property type="term" value="C:plasma membrane"/>
    <property type="evidence" value="ECO:0007669"/>
    <property type="project" value="UniProtKB-SubCell"/>
</dbReference>
<dbReference type="Pfam" id="PF03631">
    <property type="entry name" value="Virul_fac_BrkB"/>
    <property type="match status" value="1"/>
</dbReference>
<feature type="transmembrane region" description="Helical" evidence="6">
    <location>
        <begin position="204"/>
        <end position="228"/>
    </location>
</feature>
<sequence>MRERVESLGERFEEPIQTVTSITQKTMALFPVRVWRWFLFRNGFLLSAGMSYQALFAVFAAVYVLFAATGLWLGGDPATLDGIITLINTYVPGLIAEGGAITPEQLEEIASSSTSLFGWTGAVALAGFIWTAIGWITYSRTAVRSLFGLPKDMRSYVLLKARDLLAALAFGAMILIGSLLSVASTAAATWIFTLLGFDMDGWLVQASIGGAGFLVVLIINTAVLLAMFRFLSGASVKWSRLWSGSVLGGVAMYVLQIGAGYLVGSATNNPLFATFTVFIGLLLWFRLTSIVTLVAASWIYVAASDRNESLRRVTPAQLEAERRQAEREALILATRVSLREAREEAARVGWVRRAALRRRIARLQAELDDLQDAAASDVAVVRSPTTDAPPPTLR</sequence>
<dbReference type="EMBL" id="SPQZ01000008">
    <property type="protein sequence ID" value="TFV95029.1"/>
    <property type="molecule type" value="Genomic_DNA"/>
</dbReference>
<keyword evidence="2" id="KW-1003">Cell membrane</keyword>
<evidence type="ECO:0000313" key="7">
    <source>
        <dbReference type="EMBL" id="TFV95029.1"/>
    </source>
</evidence>
<dbReference type="PANTHER" id="PTHR30213:SF1">
    <property type="entry name" value="INNER MEMBRANE PROTEIN YHJD"/>
    <property type="match status" value="1"/>
</dbReference>
<evidence type="ECO:0000256" key="4">
    <source>
        <dbReference type="ARBA" id="ARBA00022989"/>
    </source>
</evidence>
<comment type="caution">
    <text evidence="7">The sequence shown here is derived from an EMBL/GenBank/DDBJ whole genome shotgun (WGS) entry which is preliminary data.</text>
</comment>
<keyword evidence="8" id="KW-1185">Reference proteome</keyword>
<evidence type="ECO:0000256" key="3">
    <source>
        <dbReference type="ARBA" id="ARBA00022692"/>
    </source>
</evidence>
<feature type="transmembrane region" description="Helical" evidence="6">
    <location>
        <begin position="116"/>
        <end position="143"/>
    </location>
</feature>
<dbReference type="AlphaFoldDB" id="A0A4Y9QR51"/>
<dbReference type="InterPro" id="IPR017039">
    <property type="entry name" value="Virul_fac_BrkB"/>
</dbReference>
<gene>
    <name evidence="7" type="ORF">E4M00_16525</name>
</gene>
<comment type="subcellular location">
    <subcellularLocation>
        <location evidence="1">Cell membrane</location>
        <topology evidence="1">Multi-pass membrane protein</topology>
    </subcellularLocation>
</comment>
<dbReference type="Proteomes" id="UP000298127">
    <property type="component" value="Unassembled WGS sequence"/>
</dbReference>
<feature type="transmembrane region" description="Helical" evidence="6">
    <location>
        <begin position="164"/>
        <end position="192"/>
    </location>
</feature>